<dbReference type="GO" id="GO:0008483">
    <property type="term" value="F:transaminase activity"/>
    <property type="evidence" value="ECO:0007669"/>
    <property type="project" value="UniProtKB-KW"/>
</dbReference>
<comment type="caution">
    <text evidence="8">The sequence shown here is derived from an EMBL/GenBank/DDBJ whole genome shotgun (WGS) entry which is preliminary data.</text>
</comment>
<evidence type="ECO:0000256" key="6">
    <source>
        <dbReference type="ARBA" id="ARBA00022898"/>
    </source>
</evidence>
<dbReference type="RefSeq" id="WP_004801238.1">
    <property type="nucleotide sequence ID" value="NZ_KB446646.1"/>
</dbReference>
<comment type="similarity">
    <text evidence="2">Belongs to the class-I pyridoxal-phosphate-dependent aminotransferase family.</text>
</comment>
<dbReference type="PANTHER" id="PTHR42790:SF19">
    <property type="entry name" value="KYNURENINE_ALPHA-AMINOADIPATE AMINOTRANSFERASE, MITOCHONDRIAL"/>
    <property type="match status" value="1"/>
</dbReference>
<dbReference type="InterPro" id="IPR015421">
    <property type="entry name" value="PyrdxlP-dep_Trfase_major"/>
</dbReference>
<dbReference type="InterPro" id="IPR004839">
    <property type="entry name" value="Aminotransferase_I/II_large"/>
</dbReference>
<keyword evidence="9" id="KW-1185">Reference proteome</keyword>
<dbReference type="SUPFAM" id="SSF53383">
    <property type="entry name" value="PLP-dependent transferases"/>
    <property type="match status" value="1"/>
</dbReference>
<dbReference type="Proteomes" id="UP000011758">
    <property type="component" value="Unassembled WGS sequence"/>
</dbReference>
<sequence length="393" mass="44084">MNDLISRKMQSVKASAIREILKATSNPDIISFAGGNPAPETFPVEAIREISDRILSENPYSVLQYGITEGDSDFLKQANIFFNRNEQVTKDNDMIISATGSQQIMDLLSKTLCNEGDIIVSEEPAFLGALNCFKENGALLRGVGFKNEQLDLEALEEAFASSPKPKFFYTIPNFQNPMGTTMSLEVRRQVLALAKKYQIIILEDNPYGAIRFTDQAIPSIKSLDQDDLVIYAASLSKIMAPGMRLAVCIGRKDIVGKMVVAKQGADVHTNLWAQKVSAKLLETYDMDKHLKYLREVYQKKCELMLKTMDQAFKQRVTYTRPKGGMFIWVTMPDHIDVNEFVQKALKHRVAIVPGASFYIDDSLPCHSFRMNFSTPSDENIIKGVRILGELMGK</sequence>
<dbReference type="STRING" id="999415.HMPREF9943_00221"/>
<keyword evidence="4" id="KW-0032">Aminotransferase</keyword>
<keyword evidence="5" id="KW-0808">Transferase</keyword>
<evidence type="ECO:0000313" key="9">
    <source>
        <dbReference type="Proteomes" id="UP000011758"/>
    </source>
</evidence>
<evidence type="ECO:0000256" key="5">
    <source>
        <dbReference type="ARBA" id="ARBA00022679"/>
    </source>
</evidence>
<protein>
    <recommendedName>
        <fullName evidence="7">Aminotransferase class I/classII large domain-containing protein</fullName>
    </recommendedName>
</protein>
<dbReference type="EMBL" id="AGEJ01000005">
    <property type="protein sequence ID" value="EMD17434.1"/>
    <property type="molecule type" value="Genomic_DNA"/>
</dbReference>
<dbReference type="OrthoDB" id="9808770at2"/>
<proteinExistence type="inferred from homology"/>
<dbReference type="GO" id="GO:1901605">
    <property type="term" value="P:alpha-amino acid metabolic process"/>
    <property type="evidence" value="ECO:0007669"/>
    <property type="project" value="TreeGrafter"/>
</dbReference>
<dbReference type="BioCyc" id="ECAT999415-HMP:GTTI-230-MONOMER"/>
<dbReference type="FunFam" id="3.40.640.10:FF:000053">
    <property type="entry name" value="Aminotransferase, class I"/>
    <property type="match status" value="1"/>
</dbReference>
<dbReference type="Gene3D" id="3.40.640.10">
    <property type="entry name" value="Type I PLP-dependent aspartate aminotransferase-like (Major domain)"/>
    <property type="match status" value="1"/>
</dbReference>
<evidence type="ECO:0000259" key="7">
    <source>
        <dbReference type="Pfam" id="PF00155"/>
    </source>
</evidence>
<dbReference type="AlphaFoldDB" id="M2PPE4"/>
<reference evidence="8 9" key="1">
    <citation type="submission" date="2013-02" db="EMBL/GenBank/DDBJ databases">
        <title>The Genome Sequence of Lactobacillus catenaformis F0143.</title>
        <authorList>
            <consortium name="The Broad Institute Genome Sequencing Platform"/>
            <person name="Earl A."/>
            <person name="Ward D."/>
            <person name="Feldgarden M."/>
            <person name="Gevers D."/>
            <person name="Izard J."/>
            <person name="Blanton J.M."/>
            <person name="Mathney J."/>
            <person name="Dewhirst F.E."/>
            <person name="Young S.K."/>
            <person name="Zeng Q."/>
            <person name="Gargeya S."/>
            <person name="Fitzgerald M."/>
            <person name="Haas B."/>
            <person name="Abouelleil A."/>
            <person name="Alvarado L."/>
            <person name="Arachchi H.M."/>
            <person name="Berlin A."/>
            <person name="Chapman S.B."/>
            <person name="Gearin G."/>
            <person name="Goldberg J."/>
            <person name="Griggs A."/>
            <person name="Gujja S."/>
            <person name="Hansen M."/>
            <person name="Heiman D."/>
            <person name="Howarth C."/>
            <person name="Larimer J."/>
            <person name="Lui A."/>
            <person name="MacDonald P.J.P."/>
            <person name="McCowen C."/>
            <person name="Montmayeur A."/>
            <person name="Murphy C."/>
            <person name="Neiman D."/>
            <person name="Pearson M."/>
            <person name="Priest M."/>
            <person name="Roberts A."/>
            <person name="Saif S."/>
            <person name="Shea T."/>
            <person name="Sisk P."/>
            <person name="Stolte C."/>
            <person name="Sykes S."/>
            <person name="Wortman J."/>
            <person name="Nusbaum C."/>
            <person name="Birren B."/>
        </authorList>
    </citation>
    <scope>NUCLEOTIDE SEQUENCE [LARGE SCALE GENOMIC DNA]</scope>
    <source>
        <strain evidence="8 9">OT 569</strain>
    </source>
</reference>
<dbReference type="GO" id="GO:0030170">
    <property type="term" value="F:pyridoxal phosphate binding"/>
    <property type="evidence" value="ECO:0007669"/>
    <property type="project" value="InterPro"/>
</dbReference>
<dbReference type="InterPro" id="IPR015424">
    <property type="entry name" value="PyrdxlP-dep_Trfase"/>
</dbReference>
<name>M2PPE4_9FIRM</name>
<dbReference type="CDD" id="cd00609">
    <property type="entry name" value="AAT_like"/>
    <property type="match status" value="1"/>
</dbReference>
<evidence type="ECO:0000256" key="2">
    <source>
        <dbReference type="ARBA" id="ARBA00007441"/>
    </source>
</evidence>
<gene>
    <name evidence="8" type="ORF">HMPREF9943_00221</name>
</gene>
<dbReference type="InterPro" id="IPR015422">
    <property type="entry name" value="PyrdxlP-dep_Trfase_small"/>
</dbReference>
<evidence type="ECO:0000256" key="1">
    <source>
        <dbReference type="ARBA" id="ARBA00001933"/>
    </source>
</evidence>
<accession>M2PPE4</accession>
<comment type="subunit">
    <text evidence="3">Homodimer.</text>
</comment>
<dbReference type="InterPro" id="IPR050859">
    <property type="entry name" value="Class-I_PLP-dep_aminotransf"/>
</dbReference>
<comment type="cofactor">
    <cofactor evidence="1">
        <name>pyridoxal 5'-phosphate</name>
        <dbReference type="ChEBI" id="CHEBI:597326"/>
    </cofactor>
</comment>
<dbReference type="Gene3D" id="3.90.1150.10">
    <property type="entry name" value="Aspartate Aminotransferase, domain 1"/>
    <property type="match status" value="1"/>
</dbReference>
<dbReference type="eggNOG" id="COG1167">
    <property type="taxonomic scope" value="Bacteria"/>
</dbReference>
<feature type="domain" description="Aminotransferase class I/classII large" evidence="7">
    <location>
        <begin position="28"/>
        <end position="382"/>
    </location>
</feature>
<dbReference type="PATRIC" id="fig|999415.3.peg.223"/>
<evidence type="ECO:0000313" key="8">
    <source>
        <dbReference type="EMBL" id="EMD17434.1"/>
    </source>
</evidence>
<evidence type="ECO:0000256" key="4">
    <source>
        <dbReference type="ARBA" id="ARBA00022576"/>
    </source>
</evidence>
<dbReference type="Pfam" id="PF00155">
    <property type="entry name" value="Aminotran_1_2"/>
    <property type="match status" value="1"/>
</dbReference>
<keyword evidence="6" id="KW-0663">Pyridoxal phosphate</keyword>
<organism evidence="8 9">
    <name type="scientific">Eggerthia catenaformis OT 569 = DSM 20559</name>
    <dbReference type="NCBI Taxonomy" id="999415"/>
    <lineage>
        <taxon>Bacteria</taxon>
        <taxon>Bacillati</taxon>
        <taxon>Bacillota</taxon>
        <taxon>Erysipelotrichia</taxon>
        <taxon>Erysipelotrichales</taxon>
        <taxon>Coprobacillaceae</taxon>
        <taxon>Eggerthia</taxon>
    </lineage>
</organism>
<evidence type="ECO:0000256" key="3">
    <source>
        <dbReference type="ARBA" id="ARBA00011738"/>
    </source>
</evidence>
<dbReference type="PANTHER" id="PTHR42790">
    <property type="entry name" value="AMINOTRANSFERASE"/>
    <property type="match status" value="1"/>
</dbReference>